<feature type="active site" description="Nucleophile" evidence="7">
    <location>
        <position position="387"/>
    </location>
</feature>
<dbReference type="Pfam" id="PF01471">
    <property type="entry name" value="PG_binding_1"/>
    <property type="match status" value="1"/>
</dbReference>
<dbReference type="GO" id="GO:0004180">
    <property type="term" value="F:carboxypeptidase activity"/>
    <property type="evidence" value="ECO:0007669"/>
    <property type="project" value="UniProtKB-ARBA"/>
</dbReference>
<protein>
    <submittedName>
        <fullName evidence="10">Peptidoglycan-binding protein</fullName>
    </submittedName>
</protein>
<proteinExistence type="inferred from homology"/>
<dbReference type="InterPro" id="IPR002477">
    <property type="entry name" value="Peptidoglycan-bd-like"/>
</dbReference>
<dbReference type="PROSITE" id="PS51257">
    <property type="entry name" value="PROKAR_LIPOPROTEIN"/>
    <property type="match status" value="1"/>
</dbReference>
<name>A0A2K2G1G8_9SPHN</name>
<dbReference type="InterPro" id="IPR038063">
    <property type="entry name" value="Transpep_catalytic_dom"/>
</dbReference>
<dbReference type="InterPro" id="IPR036366">
    <property type="entry name" value="PGBDSf"/>
</dbReference>
<dbReference type="AlphaFoldDB" id="A0A2K2G1G8"/>
<dbReference type="Pfam" id="PF03734">
    <property type="entry name" value="YkuD"/>
    <property type="match status" value="1"/>
</dbReference>
<dbReference type="UniPathway" id="UPA00219"/>
<keyword evidence="5 7" id="KW-0573">Peptidoglycan synthesis</keyword>
<keyword evidence="11" id="KW-1185">Reference proteome</keyword>
<dbReference type="CDD" id="cd16913">
    <property type="entry name" value="YkuD_like"/>
    <property type="match status" value="1"/>
</dbReference>
<comment type="caution">
    <text evidence="10">The sequence shown here is derived from an EMBL/GenBank/DDBJ whole genome shotgun (WGS) entry which is preliminary data.</text>
</comment>
<keyword evidence="6 7" id="KW-0961">Cell wall biogenesis/degradation</keyword>
<dbReference type="InterPro" id="IPR045380">
    <property type="entry name" value="LD_TPept_scaffold_dom"/>
</dbReference>
<dbReference type="SUPFAM" id="SSF47090">
    <property type="entry name" value="PGBD-like"/>
    <property type="match status" value="1"/>
</dbReference>
<gene>
    <name evidence="10" type="ORF">A8V01_18070</name>
</gene>
<evidence type="ECO:0000256" key="6">
    <source>
        <dbReference type="ARBA" id="ARBA00023316"/>
    </source>
</evidence>
<dbReference type="OrthoDB" id="9778545at2"/>
<keyword evidence="3" id="KW-0808">Transferase</keyword>
<feature type="signal peptide" evidence="8">
    <location>
        <begin position="1"/>
        <end position="18"/>
    </location>
</feature>
<dbReference type="Proteomes" id="UP000236327">
    <property type="component" value="Unassembled WGS sequence"/>
</dbReference>
<evidence type="ECO:0000256" key="5">
    <source>
        <dbReference type="ARBA" id="ARBA00022984"/>
    </source>
</evidence>
<dbReference type="Gene3D" id="1.10.101.10">
    <property type="entry name" value="PGBD-like superfamily/PGBD"/>
    <property type="match status" value="1"/>
</dbReference>
<dbReference type="InterPro" id="IPR036365">
    <property type="entry name" value="PGBD-like_sf"/>
</dbReference>
<dbReference type="PANTHER" id="PTHR41533">
    <property type="entry name" value="L,D-TRANSPEPTIDASE HI_1667-RELATED"/>
    <property type="match status" value="1"/>
</dbReference>
<organism evidence="10 11">
    <name type="scientific">Novosphingobium guangzhouense</name>
    <dbReference type="NCBI Taxonomy" id="1850347"/>
    <lineage>
        <taxon>Bacteria</taxon>
        <taxon>Pseudomonadati</taxon>
        <taxon>Pseudomonadota</taxon>
        <taxon>Alphaproteobacteria</taxon>
        <taxon>Sphingomonadales</taxon>
        <taxon>Sphingomonadaceae</taxon>
        <taxon>Novosphingobium</taxon>
    </lineage>
</organism>
<dbReference type="Pfam" id="PF20142">
    <property type="entry name" value="Scaffold"/>
    <property type="match status" value="1"/>
</dbReference>
<dbReference type="GO" id="GO:0071555">
    <property type="term" value="P:cell wall organization"/>
    <property type="evidence" value="ECO:0007669"/>
    <property type="project" value="UniProtKB-UniRule"/>
</dbReference>
<dbReference type="RefSeq" id="WP_103095921.1">
    <property type="nucleotide sequence ID" value="NZ_LYMM01000030.1"/>
</dbReference>
<dbReference type="PANTHER" id="PTHR41533:SF2">
    <property type="entry name" value="BLR7131 PROTEIN"/>
    <property type="match status" value="1"/>
</dbReference>
<evidence type="ECO:0000259" key="9">
    <source>
        <dbReference type="PROSITE" id="PS52029"/>
    </source>
</evidence>
<accession>A0A2K2G1G8</accession>
<dbReference type="GO" id="GO:0009252">
    <property type="term" value="P:peptidoglycan biosynthetic process"/>
    <property type="evidence" value="ECO:0007669"/>
    <property type="project" value="UniProtKB-UniPathway"/>
</dbReference>
<dbReference type="EMBL" id="LYMM01000030">
    <property type="protein sequence ID" value="PNU04890.1"/>
    <property type="molecule type" value="Genomic_DNA"/>
</dbReference>
<dbReference type="GO" id="GO:0008360">
    <property type="term" value="P:regulation of cell shape"/>
    <property type="evidence" value="ECO:0007669"/>
    <property type="project" value="UniProtKB-UniRule"/>
</dbReference>
<dbReference type="Gene3D" id="2.40.440.10">
    <property type="entry name" value="L,D-transpeptidase catalytic domain-like"/>
    <property type="match status" value="1"/>
</dbReference>
<evidence type="ECO:0000256" key="8">
    <source>
        <dbReference type="SAM" id="SignalP"/>
    </source>
</evidence>
<evidence type="ECO:0000313" key="10">
    <source>
        <dbReference type="EMBL" id="PNU04890.1"/>
    </source>
</evidence>
<feature type="domain" description="L,D-TPase catalytic" evidence="9">
    <location>
        <begin position="261"/>
        <end position="409"/>
    </location>
</feature>
<evidence type="ECO:0000256" key="4">
    <source>
        <dbReference type="ARBA" id="ARBA00022960"/>
    </source>
</evidence>
<keyword evidence="8" id="KW-0732">Signal</keyword>
<feature type="active site" description="Proton donor/acceptor" evidence="7">
    <location>
        <position position="368"/>
    </location>
</feature>
<evidence type="ECO:0000256" key="3">
    <source>
        <dbReference type="ARBA" id="ARBA00022679"/>
    </source>
</evidence>
<dbReference type="PROSITE" id="PS52029">
    <property type="entry name" value="LD_TPASE"/>
    <property type="match status" value="1"/>
</dbReference>
<evidence type="ECO:0000256" key="7">
    <source>
        <dbReference type="PROSITE-ProRule" id="PRU01373"/>
    </source>
</evidence>
<evidence type="ECO:0000256" key="2">
    <source>
        <dbReference type="ARBA" id="ARBA00005992"/>
    </source>
</evidence>
<evidence type="ECO:0000313" key="11">
    <source>
        <dbReference type="Proteomes" id="UP000236327"/>
    </source>
</evidence>
<evidence type="ECO:0000256" key="1">
    <source>
        <dbReference type="ARBA" id="ARBA00004752"/>
    </source>
</evidence>
<feature type="chain" id="PRO_5014456699" evidence="8">
    <location>
        <begin position="19"/>
        <end position="481"/>
    </location>
</feature>
<dbReference type="InterPro" id="IPR005490">
    <property type="entry name" value="LD_TPept_cat_dom"/>
</dbReference>
<dbReference type="GO" id="GO:0016740">
    <property type="term" value="F:transferase activity"/>
    <property type="evidence" value="ECO:0007669"/>
    <property type="project" value="UniProtKB-KW"/>
</dbReference>
<dbReference type="InterPro" id="IPR052905">
    <property type="entry name" value="LD-transpeptidase_YkuD-like"/>
</dbReference>
<comment type="similarity">
    <text evidence="2">Belongs to the YkuD family.</text>
</comment>
<comment type="pathway">
    <text evidence="1 7">Cell wall biogenesis; peptidoglycan biosynthesis.</text>
</comment>
<keyword evidence="4 7" id="KW-0133">Cell shape</keyword>
<reference evidence="10 11" key="1">
    <citation type="submission" date="2016-05" db="EMBL/GenBank/DDBJ databases">
        <title>Complete genome sequence of Novosphingobium guangzhouense SA925(T).</title>
        <authorList>
            <person name="Sha S."/>
        </authorList>
    </citation>
    <scope>NUCLEOTIDE SEQUENCE [LARGE SCALE GENOMIC DNA]</scope>
    <source>
        <strain evidence="10 11">SA925</strain>
    </source>
</reference>
<dbReference type="SUPFAM" id="SSF141523">
    <property type="entry name" value="L,D-transpeptidase catalytic domain-like"/>
    <property type="match status" value="1"/>
</dbReference>
<sequence length="481" mass="52685">MRNRLIVSSLLAVTVALAACGSGSETPDAPAPAVSISEVHWNDAAVRDLRAAIDSRQAHGLDHMNFAVDGRPGSAEGDRALTESALRYASALARGASDPKKLYDIYSVPRPDPNLLPGLAKALKGGDLKDWLEGLAPQDDGYRRLSKAYMSLRGSSDAPTPAIAHDSELLKPGNTDPRVPLIARQLVASDYLDGKDTQGDRYSPAMVKAVQRMQADYGIKPDGVIGKDALEILNLSDADKVRAIAVAMERMRWLQRDPPKTRIDVNVAAGRLIYWRDGKMVDTRKVVVGKPENQTPQLGSPIYRLVANPTWTVPRSIQNKEIAGKGSAYLRRNNMAWKDGWVVQQPGPKNSLGLVKFDMKNEHQIYLHDTPAKQLFQEVQRQRSHGCVRVEDALGFAEMLARDEGVLDEWHRARATGKETFVPLPREIPVRLLYDTVLFGEDGEPVIRSDPYGRDESVATALGFAAGTNHQLRANGGDVGP</sequence>